<keyword evidence="2" id="KW-1185">Reference proteome</keyword>
<accession>U1WIE7</accession>
<dbReference type="STRING" id="649747.HMPREF0083_03621"/>
<evidence type="ECO:0000313" key="1">
    <source>
        <dbReference type="EMBL" id="ERI08339.1"/>
    </source>
</evidence>
<protein>
    <submittedName>
        <fullName evidence="1">Uncharacterized protein</fullName>
    </submittedName>
</protein>
<dbReference type="InterPro" id="IPR019615">
    <property type="entry name" value="DUF2487"/>
</dbReference>
<evidence type="ECO:0000313" key="2">
    <source>
        <dbReference type="Proteomes" id="UP000016511"/>
    </source>
</evidence>
<dbReference type="Pfam" id="PF10673">
    <property type="entry name" value="DUF2487"/>
    <property type="match status" value="1"/>
</dbReference>
<sequence>MLASFSYDYIKRRKDVTMRWKVEDMEQIIAMEEYVDTLLYPVCVSFEEKWDENWIKEQFWLERVCGYTERQLTGRLLLFQTLFIARKKEMNEGFSTALIEQNIQALIQRFPHCIVVTNDSTLSIELIKKGVQAYVISAPPEEKTDTKFFLEKALSESNRVVKSCIALWRNELK</sequence>
<dbReference type="EMBL" id="AWSJ01000217">
    <property type="protein sequence ID" value="ERI08339.1"/>
    <property type="molecule type" value="Genomic_DNA"/>
</dbReference>
<reference evidence="1 2" key="1">
    <citation type="submission" date="2013-08" db="EMBL/GenBank/DDBJ databases">
        <authorList>
            <person name="Weinstock G."/>
            <person name="Sodergren E."/>
            <person name="Wylie T."/>
            <person name="Fulton L."/>
            <person name="Fulton R."/>
            <person name="Fronick C."/>
            <person name="O'Laughlin M."/>
            <person name="Godfrey J."/>
            <person name="Miner T."/>
            <person name="Herter B."/>
            <person name="Appelbaum E."/>
            <person name="Cordes M."/>
            <person name="Lek S."/>
            <person name="Wollam A."/>
            <person name="Pepin K.H."/>
            <person name="Palsikar V.B."/>
            <person name="Mitreva M."/>
            <person name="Wilson R.K."/>
        </authorList>
    </citation>
    <scope>NUCLEOTIDE SEQUENCE [LARGE SCALE GENOMIC DNA]</scope>
    <source>
        <strain evidence="1 2">ATCC 12856</strain>
    </source>
</reference>
<name>U1WIE7_ANEAE</name>
<dbReference type="HOGENOM" id="CLU_1544463_0_0_9"/>
<organism evidence="1 2">
    <name type="scientific">Aneurinibacillus aneurinilyticus ATCC 12856</name>
    <dbReference type="NCBI Taxonomy" id="649747"/>
    <lineage>
        <taxon>Bacteria</taxon>
        <taxon>Bacillati</taxon>
        <taxon>Bacillota</taxon>
        <taxon>Bacilli</taxon>
        <taxon>Bacillales</taxon>
        <taxon>Paenibacillaceae</taxon>
        <taxon>Aneurinibacillus group</taxon>
        <taxon>Aneurinibacillus</taxon>
    </lineage>
</organism>
<dbReference type="Proteomes" id="UP000016511">
    <property type="component" value="Unassembled WGS sequence"/>
</dbReference>
<proteinExistence type="predicted"/>
<dbReference type="AlphaFoldDB" id="U1WIE7"/>
<gene>
    <name evidence="1" type="ORF">HMPREF0083_03621</name>
</gene>
<dbReference type="PATRIC" id="fig|649747.3.peg.3284"/>
<comment type="caution">
    <text evidence="1">The sequence shown here is derived from an EMBL/GenBank/DDBJ whole genome shotgun (WGS) entry which is preliminary data.</text>
</comment>